<dbReference type="Proteomes" id="UP001284601">
    <property type="component" value="Unassembled WGS sequence"/>
</dbReference>
<dbReference type="Gene3D" id="1.10.10.10">
    <property type="entry name" value="Winged helix-like DNA-binding domain superfamily/Winged helix DNA-binding domain"/>
    <property type="match status" value="1"/>
</dbReference>
<dbReference type="InterPro" id="IPR016032">
    <property type="entry name" value="Sig_transdc_resp-reg_C-effctor"/>
</dbReference>
<feature type="non-terminal residue" evidence="3">
    <location>
        <position position="1"/>
    </location>
</feature>
<evidence type="ECO:0000259" key="2">
    <source>
        <dbReference type="PROSITE" id="PS50043"/>
    </source>
</evidence>
<dbReference type="Gene3D" id="1.25.40.10">
    <property type="entry name" value="Tetratricopeptide repeat domain"/>
    <property type="match status" value="1"/>
</dbReference>
<dbReference type="InterPro" id="IPR000792">
    <property type="entry name" value="Tscrpt_reg_LuxR_C"/>
</dbReference>
<keyword evidence="4" id="KW-1185">Reference proteome</keyword>
<dbReference type="PROSITE" id="PS00622">
    <property type="entry name" value="HTH_LUXR_1"/>
    <property type="match status" value="1"/>
</dbReference>
<dbReference type="PANTHER" id="PTHR45566:SF2">
    <property type="entry name" value="NARL SUBFAMILY"/>
    <property type="match status" value="1"/>
</dbReference>
<gene>
    <name evidence="3" type="ORF">R7226_30345</name>
</gene>
<dbReference type="Pfam" id="PF00196">
    <property type="entry name" value="GerE"/>
    <property type="match status" value="1"/>
</dbReference>
<evidence type="ECO:0000313" key="4">
    <source>
        <dbReference type="Proteomes" id="UP001284601"/>
    </source>
</evidence>
<dbReference type="SUPFAM" id="SSF48452">
    <property type="entry name" value="TPR-like"/>
    <property type="match status" value="1"/>
</dbReference>
<comment type="caution">
    <text evidence="3">The sequence shown here is derived from an EMBL/GenBank/DDBJ whole genome shotgun (WGS) entry which is preliminary data.</text>
</comment>
<dbReference type="EMBL" id="JAWSTH010000168">
    <property type="protein sequence ID" value="MDW5598701.1"/>
    <property type="molecule type" value="Genomic_DNA"/>
</dbReference>
<dbReference type="CDD" id="cd06170">
    <property type="entry name" value="LuxR_C_like"/>
    <property type="match status" value="1"/>
</dbReference>
<dbReference type="InterPro" id="IPR011990">
    <property type="entry name" value="TPR-like_helical_dom_sf"/>
</dbReference>
<dbReference type="PROSITE" id="PS50043">
    <property type="entry name" value="HTH_LUXR_2"/>
    <property type="match status" value="1"/>
</dbReference>
<evidence type="ECO:0000256" key="1">
    <source>
        <dbReference type="SAM" id="MobiDB-lite"/>
    </source>
</evidence>
<dbReference type="InterPro" id="IPR036388">
    <property type="entry name" value="WH-like_DNA-bd_sf"/>
</dbReference>
<protein>
    <submittedName>
        <fullName evidence="3">LuxR C-terminal-related transcriptional regulator</fullName>
    </submittedName>
</protein>
<dbReference type="SMART" id="SM00421">
    <property type="entry name" value="HTH_LUXR"/>
    <property type="match status" value="1"/>
</dbReference>
<dbReference type="InterPro" id="IPR051015">
    <property type="entry name" value="EvgA-like"/>
</dbReference>
<feature type="region of interest" description="Disordered" evidence="1">
    <location>
        <begin position="221"/>
        <end position="255"/>
    </location>
</feature>
<dbReference type="RefSeq" id="WP_318601260.1">
    <property type="nucleotide sequence ID" value="NZ_JAWSTH010000168.1"/>
</dbReference>
<proteinExistence type="predicted"/>
<evidence type="ECO:0000313" key="3">
    <source>
        <dbReference type="EMBL" id="MDW5598701.1"/>
    </source>
</evidence>
<name>A0ABU4HZE4_9ACTN</name>
<dbReference type="PRINTS" id="PR00038">
    <property type="entry name" value="HTHLUXR"/>
</dbReference>
<organism evidence="3 4">
    <name type="scientific">Conexibacter stalactiti</name>
    <dbReference type="NCBI Taxonomy" id="1940611"/>
    <lineage>
        <taxon>Bacteria</taxon>
        <taxon>Bacillati</taxon>
        <taxon>Actinomycetota</taxon>
        <taxon>Thermoleophilia</taxon>
        <taxon>Solirubrobacterales</taxon>
        <taxon>Conexibacteraceae</taxon>
        <taxon>Conexibacter</taxon>
    </lineage>
</organism>
<reference evidence="4" key="1">
    <citation type="submission" date="2023-07" db="EMBL/GenBank/DDBJ databases">
        <title>Conexibacter stalactiti sp. nov., isolated from stalactites in a lava cave and emended description of the genus Conexibacter.</title>
        <authorList>
            <person name="Lee S.D."/>
        </authorList>
    </citation>
    <scope>NUCLEOTIDE SEQUENCE [LARGE SCALE GENOMIC DNA]</scope>
    <source>
        <strain evidence="4">KCTC 39840</strain>
    </source>
</reference>
<accession>A0ABU4HZE4</accession>
<feature type="domain" description="HTH luxR-type" evidence="2">
    <location>
        <begin position="642"/>
        <end position="707"/>
    </location>
</feature>
<dbReference type="SUPFAM" id="SSF46894">
    <property type="entry name" value="C-terminal effector domain of the bipartite response regulators"/>
    <property type="match status" value="1"/>
</dbReference>
<sequence length="721" mass="75284">GQLSRLGPLATRLAHAGAVLGDGAPLRQAARLAEADLDDAAAAADQLLAGGILARVDPLAFAHPIVRASLHDELAPATRARMHAAAARLLSDERADSERVAAHLMRALPAGDADAVELLQAAAAQARARAVPESAVRYLRRALEEPPAQRQRGALLAQLGRAESAAGLPEATETLTQALALAPTPVARADTLLWIGRARFAAGALKEAAAAFDRGLAELGADTMTGGRPARRATDLLPAGDDRGAGRGGDETNAHADGDAAARAALHELTVELRAGFISAARFETSLRPEAQRRLAPLLATPADGTTRGERALLAEVALEQGIRSAPPAEAVATAMRAWAGGRILDELDAQGIVLSQIAATLTWSDAFAESQLVLDEAVAHAERNGATQQLATASYLRAWPQYYCGDLAAAERDAARALATPGWKMYEPAARAVVALVALERGDLATAERMLDVPDAAERWAGSIPYAMLLEAEGRMLLLRGDAAGALRAFEGCGALISAMDTTHPFTPWRSQVALAQLRAGARARAAALAAEEAELARALSLARPLGAALRVAGLAADSGERRIELLRESADVLARSPARLERLRSLVALGAELRLAGEFEQARPPLREALALAEALGATVLEEQARAELVAAGGRPRRAATSGAAALTPSELRIARLAALGNSNREIAEQLVVVSKTVQFHLSNAYRKLGVSGRDQLAAALAQQRDDDAPAAEPPSQAR</sequence>
<feature type="compositionally biased region" description="Basic and acidic residues" evidence="1">
    <location>
        <begin position="240"/>
        <end position="255"/>
    </location>
</feature>
<dbReference type="PANTHER" id="PTHR45566">
    <property type="entry name" value="HTH-TYPE TRANSCRIPTIONAL REGULATOR YHJB-RELATED"/>
    <property type="match status" value="1"/>
</dbReference>